<evidence type="ECO:0008006" key="4">
    <source>
        <dbReference type="Google" id="ProtNLM"/>
    </source>
</evidence>
<dbReference type="EnsemblPlants" id="LPERR01G34890.1">
    <property type="protein sequence ID" value="LPERR01G34890.1"/>
    <property type="gene ID" value="LPERR01G34890"/>
</dbReference>
<sequence>MAASSLLSVLSPRSQLAALLLLVLLLAVGAGANYDSKAVSALCSKTTDMASCLKVFPTLPDTAIANASDSLKLYRVLSEYCMSKIDEAKSFAEAMIYRKKGYEGVISQTDIESEPAPPHISSKCLASCNESIGVVYSILLCGRTYPEDKPPIIHQNLTALFRGGHPPPLCETGCPDSSSSNSETILATKFHYIWTLLHLMDAILQHFFSGLTPA</sequence>
<keyword evidence="1" id="KW-0732">Signal</keyword>
<evidence type="ECO:0000313" key="3">
    <source>
        <dbReference type="Proteomes" id="UP000032180"/>
    </source>
</evidence>
<evidence type="ECO:0000313" key="2">
    <source>
        <dbReference type="EnsemblPlants" id="LPERR01G34890.1"/>
    </source>
</evidence>
<dbReference type="EnsemblPlants" id="LPERR01G34940.1">
    <property type="protein sequence ID" value="LPERR01G34940.1"/>
    <property type="gene ID" value="LPERR01G34940"/>
</dbReference>
<feature type="chain" id="PRO_5007398468" description="Pectinesterase inhibitor domain-containing protein" evidence="1">
    <location>
        <begin position="32"/>
        <end position="214"/>
    </location>
</feature>
<dbReference type="HOGENOM" id="CLU_089467_1_0_1"/>
<accession>A0A0D9V8Z1</accession>
<dbReference type="Proteomes" id="UP000032180">
    <property type="component" value="Chromosome 1"/>
</dbReference>
<proteinExistence type="predicted"/>
<keyword evidence="3" id="KW-1185">Reference proteome</keyword>
<protein>
    <recommendedName>
        <fullName evidence="4">Pectinesterase inhibitor domain-containing protein</fullName>
    </recommendedName>
</protein>
<reference evidence="2 3" key="1">
    <citation type="submission" date="2012-08" db="EMBL/GenBank/DDBJ databases">
        <title>Oryza genome evolution.</title>
        <authorList>
            <person name="Wing R.A."/>
        </authorList>
    </citation>
    <scope>NUCLEOTIDE SEQUENCE</scope>
</reference>
<dbReference type="AlphaFoldDB" id="A0A0D9V8Z1"/>
<dbReference type="Gramene" id="LPERR01G34940.1">
    <property type="protein sequence ID" value="LPERR01G34940.1"/>
    <property type="gene ID" value="LPERR01G34940"/>
</dbReference>
<feature type="signal peptide" evidence="1">
    <location>
        <begin position="1"/>
        <end position="31"/>
    </location>
</feature>
<dbReference type="Gramene" id="LPERR01G34890.1">
    <property type="protein sequence ID" value="LPERR01G34890.1"/>
    <property type="gene ID" value="LPERR01G34890"/>
</dbReference>
<organism evidence="2 3">
    <name type="scientific">Leersia perrieri</name>
    <dbReference type="NCBI Taxonomy" id="77586"/>
    <lineage>
        <taxon>Eukaryota</taxon>
        <taxon>Viridiplantae</taxon>
        <taxon>Streptophyta</taxon>
        <taxon>Embryophyta</taxon>
        <taxon>Tracheophyta</taxon>
        <taxon>Spermatophyta</taxon>
        <taxon>Magnoliopsida</taxon>
        <taxon>Liliopsida</taxon>
        <taxon>Poales</taxon>
        <taxon>Poaceae</taxon>
        <taxon>BOP clade</taxon>
        <taxon>Oryzoideae</taxon>
        <taxon>Oryzeae</taxon>
        <taxon>Oryzinae</taxon>
        <taxon>Leersia</taxon>
    </lineage>
</organism>
<name>A0A0D9V8Z1_9ORYZ</name>
<reference evidence="2" key="3">
    <citation type="submission" date="2015-04" db="UniProtKB">
        <authorList>
            <consortium name="EnsemblPlants"/>
        </authorList>
    </citation>
    <scope>IDENTIFICATION</scope>
</reference>
<evidence type="ECO:0000256" key="1">
    <source>
        <dbReference type="SAM" id="SignalP"/>
    </source>
</evidence>
<reference evidence="2 3" key="2">
    <citation type="submission" date="2013-12" db="EMBL/GenBank/DDBJ databases">
        <authorList>
            <person name="Yu Y."/>
            <person name="Lee S."/>
            <person name="de Baynast K."/>
            <person name="Wissotski M."/>
            <person name="Liu L."/>
            <person name="Talag J."/>
            <person name="Goicoechea J."/>
            <person name="Angelova A."/>
            <person name="Jetty R."/>
            <person name="Kudrna D."/>
            <person name="Golser W."/>
            <person name="Rivera L."/>
            <person name="Zhang J."/>
            <person name="Wing R."/>
        </authorList>
    </citation>
    <scope>NUCLEOTIDE SEQUENCE</scope>
</reference>